<dbReference type="Proteomes" id="UP000028098">
    <property type="component" value="Unassembled WGS sequence"/>
</dbReference>
<comment type="caution">
    <text evidence="2">The sequence shown here is derived from an EMBL/GenBank/DDBJ whole genome shotgun (WGS) entry which is preliminary data.</text>
</comment>
<dbReference type="RefSeq" id="WP_009730725.1">
    <property type="nucleotide sequence ID" value="NZ_JAKUWX010000001.1"/>
</dbReference>
<sequence length="215" mass="25476">MAIKQTQPPKNKKRPLGRIQETKKQTQEYFDLHSCVELLDVKSIIPNSQAYIQLVDYGYLQLMEIPGKDLGSMSYNEVMRTIENFETWLTRFGPNIQVETTTLPTNTDTQISDLRHHLDLVRQDMSKLSVNDRRFLQLKDREIWLQSQIKVEESIRQEVYNTEFILWLFAPTTTELDELVRKAKTYGNNDFVPQDINYRKKIQIIKQYNNMNEKV</sequence>
<organism evidence="2 3">
    <name type="scientific">Streptococcus oralis</name>
    <dbReference type="NCBI Taxonomy" id="1303"/>
    <lineage>
        <taxon>Bacteria</taxon>
        <taxon>Bacillati</taxon>
        <taxon>Bacillota</taxon>
        <taxon>Bacilli</taxon>
        <taxon>Lactobacillales</taxon>
        <taxon>Streptococcaceae</taxon>
        <taxon>Streptococcus</taxon>
    </lineage>
</organism>
<feature type="region of interest" description="Disordered" evidence="1">
    <location>
        <begin position="1"/>
        <end position="20"/>
    </location>
</feature>
<evidence type="ECO:0000313" key="2">
    <source>
        <dbReference type="EMBL" id="KEQ49619.1"/>
    </source>
</evidence>
<evidence type="ECO:0000313" key="3">
    <source>
        <dbReference type="Proteomes" id="UP000028098"/>
    </source>
</evidence>
<dbReference type="EMBL" id="JPGB01000006">
    <property type="protein sequence ID" value="KEQ49619.1"/>
    <property type="molecule type" value="Genomic_DNA"/>
</dbReference>
<accession>A0A081R346</accession>
<gene>
    <name evidence="2" type="ORF">SK143_1561</name>
</gene>
<dbReference type="AlphaFoldDB" id="A0A081R346"/>
<reference evidence="2 3" key="1">
    <citation type="submission" date="2014-05" db="EMBL/GenBank/DDBJ databases">
        <authorList>
            <person name="Daugherty S.C."/>
            <person name="Tallon L.J."/>
            <person name="Sadzewicz L."/>
            <person name="Kilian M."/>
            <person name="Tettelin H."/>
        </authorList>
    </citation>
    <scope>NUCLEOTIDE SEQUENCE [LARGE SCALE GENOMIC DNA]</scope>
    <source>
        <strain evidence="2 3">SK143</strain>
    </source>
</reference>
<evidence type="ECO:0000256" key="1">
    <source>
        <dbReference type="SAM" id="MobiDB-lite"/>
    </source>
</evidence>
<protein>
    <submittedName>
        <fullName evidence="2">Uncharacterized protein</fullName>
    </submittedName>
</protein>
<proteinExistence type="predicted"/>
<dbReference type="PATRIC" id="fig|1303.44.peg.1493"/>
<name>A0A081R346_STROR</name>